<comment type="subcellular location">
    <subcellularLocation>
        <location evidence="2 12">Cytoplasm</location>
        <location evidence="2 12">Cytoskeleton</location>
    </subcellularLocation>
    <subcellularLocation>
        <location evidence="1">Nucleus</location>
    </subcellularLocation>
</comment>
<sequence length="139" mass="14487">MSDLNGENTKATSPTAGNVASNPSALSGSAAAASAGASAGAAGSSGAAPSGNNVPKAIIKSVDMDEDMQQKVVDYAMSALSQFTVEKDIAAHVKRTMDMAFGATWHVVVGKHYGSYVTHESKHFIYFYLGQIAFLIWRA</sequence>
<keyword evidence="12" id="KW-0505">Motor protein</keyword>
<evidence type="ECO:0000256" key="4">
    <source>
        <dbReference type="ARBA" id="ARBA00022448"/>
    </source>
</evidence>
<dbReference type="RefSeq" id="XP_025377349.1">
    <property type="nucleotide sequence ID" value="XM_025517849.1"/>
</dbReference>
<keyword evidence="10 12" id="KW-0206">Cytoskeleton</keyword>
<accession>A0A316YLS5</accession>
<comment type="subunit">
    <text evidence="12">Cytoplasmic dynein consists of two catalytic heavy chains (HCs) and a number of non-catalytic subunits which present intermediate chains (ICs), light intermediate chains (LICs) and light chains (LCs).</text>
</comment>
<dbReference type="AlphaFoldDB" id="A0A316YLS5"/>
<dbReference type="GO" id="GO:0015031">
    <property type="term" value="P:protein transport"/>
    <property type="evidence" value="ECO:0007669"/>
    <property type="project" value="UniProtKB-KW"/>
</dbReference>
<reference evidence="14 15" key="1">
    <citation type="journal article" date="2018" name="Mol. Biol. Evol.">
        <title>Broad Genomic Sampling Reveals a Smut Pathogenic Ancestry of the Fungal Clade Ustilaginomycotina.</title>
        <authorList>
            <person name="Kijpornyongpan T."/>
            <person name="Mondo S.J."/>
            <person name="Barry K."/>
            <person name="Sandor L."/>
            <person name="Lee J."/>
            <person name="Lipzen A."/>
            <person name="Pangilinan J."/>
            <person name="LaButti K."/>
            <person name="Hainaut M."/>
            <person name="Henrissat B."/>
            <person name="Grigoriev I.V."/>
            <person name="Spatafora J.W."/>
            <person name="Aime M.C."/>
        </authorList>
    </citation>
    <scope>NUCLEOTIDE SEQUENCE [LARGE SCALE GENOMIC DNA]</scope>
    <source>
        <strain evidence="14 15">MCA 4198</strain>
    </source>
</reference>
<dbReference type="InterPro" id="IPR037177">
    <property type="entry name" value="DLC_sf"/>
</dbReference>
<evidence type="ECO:0000256" key="8">
    <source>
        <dbReference type="ARBA" id="ARBA00022927"/>
    </source>
</evidence>
<keyword evidence="11" id="KW-0539">Nucleus</keyword>
<dbReference type="GO" id="GO:0007017">
    <property type="term" value="P:microtubule-based process"/>
    <property type="evidence" value="ECO:0007669"/>
    <property type="project" value="InterPro"/>
</dbReference>
<name>A0A316YLS5_9BASI</name>
<dbReference type="InterPro" id="IPR001372">
    <property type="entry name" value="Dynein_light_chain_typ-1/2"/>
</dbReference>
<evidence type="ECO:0000313" key="14">
    <source>
        <dbReference type="EMBL" id="PWN90151.1"/>
    </source>
</evidence>
<dbReference type="OrthoDB" id="10033309at2759"/>
<dbReference type="CDD" id="cd21452">
    <property type="entry name" value="DLC-like_DYNLL1_DYNLL2"/>
    <property type="match status" value="1"/>
</dbReference>
<evidence type="ECO:0000256" key="2">
    <source>
        <dbReference type="ARBA" id="ARBA00004245"/>
    </source>
</evidence>
<dbReference type="SMART" id="SM01375">
    <property type="entry name" value="Dynein_light"/>
    <property type="match status" value="1"/>
</dbReference>
<dbReference type="PANTHER" id="PTHR11886:SF35">
    <property type="entry name" value="DYNEIN LIGHT CHAIN"/>
    <property type="match status" value="1"/>
</dbReference>
<dbReference type="Pfam" id="PF01221">
    <property type="entry name" value="Dynein_light"/>
    <property type="match status" value="1"/>
</dbReference>
<dbReference type="GeneID" id="37039765"/>
<keyword evidence="6 12" id="KW-0493">Microtubule</keyword>
<comment type="function">
    <text evidence="12">Acts as one of several non-catalytic accessory components of the cytoplasmic dynein complex that are thought to be involved in linking dynein to cargos and to adapter proteins that regulate dynein function. Cytoplasmic dynein acts as a motor for the intracellular retrograde motility of vesicles and organelles along microtubules. May play a role in changing or maintaining the spatial distribution of cytoskeletal structures.</text>
</comment>
<comment type="similarity">
    <text evidence="3 12">Belongs to the dynein light chain family.</text>
</comment>
<dbReference type="SUPFAM" id="SSF54648">
    <property type="entry name" value="DLC"/>
    <property type="match status" value="1"/>
</dbReference>
<dbReference type="PANTHER" id="PTHR11886">
    <property type="entry name" value="DYNEIN LIGHT CHAIN"/>
    <property type="match status" value="1"/>
</dbReference>
<evidence type="ECO:0000256" key="13">
    <source>
        <dbReference type="SAM" id="MobiDB-lite"/>
    </source>
</evidence>
<keyword evidence="5 12" id="KW-0963">Cytoplasm</keyword>
<feature type="region of interest" description="Disordered" evidence="13">
    <location>
        <begin position="1"/>
        <end position="26"/>
    </location>
</feature>
<dbReference type="GO" id="GO:0005874">
    <property type="term" value="C:microtubule"/>
    <property type="evidence" value="ECO:0007669"/>
    <property type="project" value="UniProtKB-KW"/>
</dbReference>
<protein>
    <recommendedName>
        <fullName evidence="12">Dynein light chain</fullName>
    </recommendedName>
</protein>
<dbReference type="Gene3D" id="3.30.740.10">
    <property type="entry name" value="Protein Inhibitor Of Neuronal Nitric Oxide Synthase"/>
    <property type="match status" value="1"/>
</dbReference>
<organism evidence="14 15">
    <name type="scientific">Acaromyces ingoldii</name>
    <dbReference type="NCBI Taxonomy" id="215250"/>
    <lineage>
        <taxon>Eukaryota</taxon>
        <taxon>Fungi</taxon>
        <taxon>Dikarya</taxon>
        <taxon>Basidiomycota</taxon>
        <taxon>Ustilaginomycotina</taxon>
        <taxon>Exobasidiomycetes</taxon>
        <taxon>Exobasidiales</taxon>
        <taxon>Cryptobasidiaceae</taxon>
        <taxon>Acaromyces</taxon>
    </lineage>
</organism>
<dbReference type="GO" id="GO:0045505">
    <property type="term" value="F:dynein intermediate chain binding"/>
    <property type="evidence" value="ECO:0007669"/>
    <property type="project" value="TreeGrafter"/>
</dbReference>
<evidence type="ECO:0000256" key="11">
    <source>
        <dbReference type="ARBA" id="ARBA00023242"/>
    </source>
</evidence>
<dbReference type="FunCoup" id="A0A316YLS5">
    <property type="interactions" value="131"/>
</dbReference>
<evidence type="ECO:0000313" key="15">
    <source>
        <dbReference type="Proteomes" id="UP000245768"/>
    </source>
</evidence>
<keyword evidence="7" id="KW-0509">mRNA transport</keyword>
<dbReference type="GO" id="GO:0051028">
    <property type="term" value="P:mRNA transport"/>
    <property type="evidence" value="ECO:0007669"/>
    <property type="project" value="UniProtKB-KW"/>
</dbReference>
<evidence type="ECO:0000256" key="5">
    <source>
        <dbReference type="ARBA" id="ARBA00022490"/>
    </source>
</evidence>
<evidence type="ECO:0000256" key="12">
    <source>
        <dbReference type="RuleBase" id="RU365010"/>
    </source>
</evidence>
<dbReference type="STRING" id="215250.A0A316YLS5"/>
<keyword evidence="4 12" id="KW-0813">Transport</keyword>
<dbReference type="InParanoid" id="A0A316YLS5"/>
<feature type="compositionally biased region" description="Polar residues" evidence="13">
    <location>
        <begin position="1"/>
        <end position="19"/>
    </location>
</feature>
<evidence type="ECO:0000256" key="1">
    <source>
        <dbReference type="ARBA" id="ARBA00004123"/>
    </source>
</evidence>
<keyword evidence="15" id="KW-1185">Reference proteome</keyword>
<evidence type="ECO:0000256" key="3">
    <source>
        <dbReference type="ARBA" id="ARBA00010156"/>
    </source>
</evidence>
<keyword evidence="8" id="KW-0653">Protein transport</keyword>
<evidence type="ECO:0000256" key="6">
    <source>
        <dbReference type="ARBA" id="ARBA00022701"/>
    </source>
</evidence>
<dbReference type="GO" id="GO:0005868">
    <property type="term" value="C:cytoplasmic dynein complex"/>
    <property type="evidence" value="ECO:0007669"/>
    <property type="project" value="TreeGrafter"/>
</dbReference>
<gene>
    <name evidence="14" type="ORF">FA10DRAFT_106573</name>
</gene>
<dbReference type="Proteomes" id="UP000245768">
    <property type="component" value="Unassembled WGS sequence"/>
</dbReference>
<dbReference type="GO" id="GO:0005634">
    <property type="term" value="C:nucleus"/>
    <property type="evidence" value="ECO:0007669"/>
    <property type="project" value="UniProtKB-SubCell"/>
</dbReference>
<dbReference type="EMBL" id="KZ819636">
    <property type="protein sequence ID" value="PWN90151.1"/>
    <property type="molecule type" value="Genomic_DNA"/>
</dbReference>
<evidence type="ECO:0000256" key="10">
    <source>
        <dbReference type="ARBA" id="ARBA00023212"/>
    </source>
</evidence>
<evidence type="ECO:0000256" key="7">
    <source>
        <dbReference type="ARBA" id="ARBA00022816"/>
    </source>
</evidence>
<evidence type="ECO:0000256" key="9">
    <source>
        <dbReference type="ARBA" id="ARBA00023017"/>
    </source>
</evidence>
<keyword evidence="9 12" id="KW-0243">Dynein</keyword>
<proteinExistence type="inferred from homology"/>
<dbReference type="FunFam" id="3.30.740.10:FF:000005">
    <property type="entry name" value="Dynein light chain"/>
    <property type="match status" value="1"/>
</dbReference>